<dbReference type="EMBL" id="BMAW01097741">
    <property type="protein sequence ID" value="GFS81395.1"/>
    <property type="molecule type" value="Genomic_DNA"/>
</dbReference>
<proteinExistence type="predicted"/>
<gene>
    <name evidence="1" type="ORF">NPIL_240891</name>
</gene>
<evidence type="ECO:0000313" key="2">
    <source>
        <dbReference type="Proteomes" id="UP000887013"/>
    </source>
</evidence>
<protein>
    <submittedName>
        <fullName evidence="1">Uncharacterized protein</fullName>
    </submittedName>
</protein>
<comment type="caution">
    <text evidence="1">The sequence shown here is derived from an EMBL/GenBank/DDBJ whole genome shotgun (WGS) entry which is preliminary data.</text>
</comment>
<evidence type="ECO:0000313" key="1">
    <source>
        <dbReference type="EMBL" id="GFS81395.1"/>
    </source>
</evidence>
<sequence>MAQNTIETINRLDVDTLEQSPNRSRSLSLSYLWTNQGSFERFLRHGHSGSGAKVVSRPTEKLLPGRHTEACGSLDQVHCSRWRLYGK</sequence>
<dbReference type="AlphaFoldDB" id="A0A8X6MWL9"/>
<name>A0A8X6MWL9_NEPPI</name>
<keyword evidence="2" id="KW-1185">Reference proteome</keyword>
<organism evidence="1 2">
    <name type="scientific">Nephila pilipes</name>
    <name type="common">Giant wood spider</name>
    <name type="synonym">Nephila maculata</name>
    <dbReference type="NCBI Taxonomy" id="299642"/>
    <lineage>
        <taxon>Eukaryota</taxon>
        <taxon>Metazoa</taxon>
        <taxon>Ecdysozoa</taxon>
        <taxon>Arthropoda</taxon>
        <taxon>Chelicerata</taxon>
        <taxon>Arachnida</taxon>
        <taxon>Araneae</taxon>
        <taxon>Araneomorphae</taxon>
        <taxon>Entelegynae</taxon>
        <taxon>Araneoidea</taxon>
        <taxon>Nephilidae</taxon>
        <taxon>Nephila</taxon>
    </lineage>
</organism>
<dbReference type="Proteomes" id="UP000887013">
    <property type="component" value="Unassembled WGS sequence"/>
</dbReference>
<dbReference type="OrthoDB" id="10450764at2759"/>
<reference evidence="1" key="1">
    <citation type="submission" date="2020-08" db="EMBL/GenBank/DDBJ databases">
        <title>Multicomponent nature underlies the extraordinary mechanical properties of spider dragline silk.</title>
        <authorList>
            <person name="Kono N."/>
            <person name="Nakamura H."/>
            <person name="Mori M."/>
            <person name="Yoshida Y."/>
            <person name="Ohtoshi R."/>
            <person name="Malay A.D."/>
            <person name="Moran D.A.P."/>
            <person name="Tomita M."/>
            <person name="Numata K."/>
            <person name="Arakawa K."/>
        </authorList>
    </citation>
    <scope>NUCLEOTIDE SEQUENCE</scope>
</reference>
<accession>A0A8X6MWL9</accession>